<dbReference type="InterPro" id="IPR053167">
    <property type="entry name" value="Spore_coat_component"/>
</dbReference>
<dbReference type="OrthoDB" id="8588792at2"/>
<dbReference type="AlphaFoldDB" id="A0A5D4XRA8"/>
<dbReference type="PANTHER" id="PTHR37089">
    <property type="entry name" value="PROTEIN U-RELATED"/>
    <property type="match status" value="1"/>
</dbReference>
<evidence type="ECO:0000259" key="1">
    <source>
        <dbReference type="Pfam" id="PF05229"/>
    </source>
</evidence>
<reference evidence="2 3" key="1">
    <citation type="submission" date="2019-08" db="EMBL/GenBank/DDBJ databases">
        <title>Luteimonas viscosus sp. nov., isolated from soil of a sunflower field.</title>
        <authorList>
            <person name="Jianli Z."/>
            <person name="Ying Z."/>
        </authorList>
    </citation>
    <scope>NUCLEOTIDE SEQUENCE [LARGE SCALE GENOMIC DNA]</scope>
    <source>
        <strain evidence="2 3">XBU10</strain>
    </source>
</reference>
<dbReference type="Pfam" id="PF05229">
    <property type="entry name" value="SCPU"/>
    <property type="match status" value="1"/>
</dbReference>
<keyword evidence="3" id="KW-1185">Reference proteome</keyword>
<dbReference type="PANTHER" id="PTHR37089:SF3">
    <property type="entry name" value="EXPORTED PROTEIN"/>
    <property type="match status" value="1"/>
</dbReference>
<sequence length="193" mass="19870">MHADDTRGTMSRIDVAHLRCRAASRRTRGAPERAARTALLAVLLAGAGAAQAGDCMISATPISFGPYDPITTATPIDSSGSIRVDCDPTTFGEALFGVFVTISLSQGSSGTYAARTLRQAPASILQYNLYTTAARATVWGNGSGGTQTVGGGVGGIFSGQPTPRSFPVYGRIPAGQDPHLGLHSDTITVAVVF</sequence>
<evidence type="ECO:0000313" key="2">
    <source>
        <dbReference type="EMBL" id="TYT26281.1"/>
    </source>
</evidence>
<gene>
    <name evidence="2" type="ORF">FZO89_08410</name>
</gene>
<evidence type="ECO:0000313" key="3">
    <source>
        <dbReference type="Proteomes" id="UP000324973"/>
    </source>
</evidence>
<proteinExistence type="predicted"/>
<protein>
    <submittedName>
        <fullName evidence="2">Spore coat protein U domain-containing protein</fullName>
    </submittedName>
</protein>
<name>A0A5D4XRA8_9GAMM</name>
<feature type="domain" description="Spore coat protein U/FanG" evidence="1">
    <location>
        <begin position="48"/>
        <end position="189"/>
    </location>
</feature>
<keyword evidence="2" id="KW-0167">Capsid protein</keyword>
<dbReference type="Proteomes" id="UP000324973">
    <property type="component" value="Unassembled WGS sequence"/>
</dbReference>
<accession>A0A5D4XRA8</accession>
<keyword evidence="2" id="KW-0946">Virion</keyword>
<organism evidence="2 3">
    <name type="scientific">Luteimonas viscosa</name>
    <dbReference type="NCBI Taxonomy" id="1132694"/>
    <lineage>
        <taxon>Bacteria</taxon>
        <taxon>Pseudomonadati</taxon>
        <taxon>Pseudomonadota</taxon>
        <taxon>Gammaproteobacteria</taxon>
        <taxon>Lysobacterales</taxon>
        <taxon>Lysobacteraceae</taxon>
        <taxon>Luteimonas</taxon>
    </lineage>
</organism>
<dbReference type="InterPro" id="IPR007893">
    <property type="entry name" value="Spore_coat_U/FanG"/>
</dbReference>
<dbReference type="EMBL" id="VTFT01000001">
    <property type="protein sequence ID" value="TYT26281.1"/>
    <property type="molecule type" value="Genomic_DNA"/>
</dbReference>
<dbReference type="SMART" id="SM00972">
    <property type="entry name" value="SCPU"/>
    <property type="match status" value="1"/>
</dbReference>
<comment type="caution">
    <text evidence="2">The sequence shown here is derived from an EMBL/GenBank/DDBJ whole genome shotgun (WGS) entry which is preliminary data.</text>
</comment>